<dbReference type="CDD" id="cd03145">
    <property type="entry name" value="GAT1_cyanophycinase"/>
    <property type="match status" value="1"/>
</dbReference>
<keyword evidence="5" id="KW-0732">Signal</keyword>
<reference evidence="6 7" key="1">
    <citation type="submission" date="2019-02" db="EMBL/GenBank/DDBJ databases">
        <title>Deep-cultivation of Planctomycetes and their phenomic and genomic characterization uncovers novel biology.</title>
        <authorList>
            <person name="Wiegand S."/>
            <person name="Jogler M."/>
            <person name="Boedeker C."/>
            <person name="Pinto D."/>
            <person name="Vollmers J."/>
            <person name="Rivas-Marin E."/>
            <person name="Kohn T."/>
            <person name="Peeters S.H."/>
            <person name="Heuer A."/>
            <person name="Rast P."/>
            <person name="Oberbeckmann S."/>
            <person name="Bunk B."/>
            <person name="Jeske O."/>
            <person name="Meyerdierks A."/>
            <person name="Storesund J.E."/>
            <person name="Kallscheuer N."/>
            <person name="Luecker S."/>
            <person name="Lage O.M."/>
            <person name="Pohl T."/>
            <person name="Merkel B.J."/>
            <person name="Hornburger P."/>
            <person name="Mueller R.-W."/>
            <person name="Bruemmer F."/>
            <person name="Labrenz M."/>
            <person name="Spormann A.M."/>
            <person name="Op Den Camp H."/>
            <person name="Overmann J."/>
            <person name="Amann R."/>
            <person name="Jetten M.S.M."/>
            <person name="Mascher T."/>
            <person name="Medema M.H."/>
            <person name="Devos D.P."/>
            <person name="Kaster A.-K."/>
            <person name="Ovreas L."/>
            <person name="Rohde M."/>
            <person name="Galperin M.Y."/>
            <person name="Jogler C."/>
        </authorList>
    </citation>
    <scope>NUCLEOTIDE SEQUENCE [LARGE SCALE GENOMIC DNA]</scope>
    <source>
        <strain evidence="6 7">Q31b</strain>
    </source>
</reference>
<dbReference type="InterPro" id="IPR029062">
    <property type="entry name" value="Class_I_gatase-like"/>
</dbReference>
<feature type="chain" id="PRO_5023143057" evidence="5">
    <location>
        <begin position="21"/>
        <end position="547"/>
    </location>
</feature>
<keyword evidence="7" id="KW-1185">Reference proteome</keyword>
<gene>
    <name evidence="6" type="primary">cphB</name>
    <name evidence="6" type="ORF">Q31b_39140</name>
</gene>
<name>A0A5C6DUU4_9BACT</name>
<dbReference type="GO" id="GO:0008241">
    <property type="term" value="F:peptidyl-dipeptidase activity"/>
    <property type="evidence" value="ECO:0007669"/>
    <property type="project" value="UniProtKB-EC"/>
</dbReference>
<dbReference type="InterPro" id="IPR005320">
    <property type="entry name" value="Peptidase_S51"/>
</dbReference>
<dbReference type="GO" id="GO:0004180">
    <property type="term" value="F:carboxypeptidase activity"/>
    <property type="evidence" value="ECO:0007669"/>
    <property type="project" value="UniProtKB-KW"/>
</dbReference>
<dbReference type="Pfam" id="PF03575">
    <property type="entry name" value="Peptidase_S51"/>
    <property type="match status" value="1"/>
</dbReference>
<organism evidence="6 7">
    <name type="scientific">Novipirellula aureliae</name>
    <dbReference type="NCBI Taxonomy" id="2527966"/>
    <lineage>
        <taxon>Bacteria</taxon>
        <taxon>Pseudomonadati</taxon>
        <taxon>Planctomycetota</taxon>
        <taxon>Planctomycetia</taxon>
        <taxon>Pirellulales</taxon>
        <taxon>Pirellulaceae</taxon>
        <taxon>Novipirellula</taxon>
    </lineage>
</organism>
<evidence type="ECO:0000256" key="4">
    <source>
        <dbReference type="ARBA" id="ARBA00022825"/>
    </source>
</evidence>
<dbReference type="GO" id="GO:0008236">
    <property type="term" value="F:serine-type peptidase activity"/>
    <property type="evidence" value="ECO:0007669"/>
    <property type="project" value="UniProtKB-KW"/>
</dbReference>
<proteinExistence type="inferred from homology"/>
<accession>A0A5C6DUU4</accession>
<dbReference type="GO" id="GO:0006508">
    <property type="term" value="P:proteolysis"/>
    <property type="evidence" value="ECO:0007669"/>
    <property type="project" value="UniProtKB-KW"/>
</dbReference>
<evidence type="ECO:0000256" key="5">
    <source>
        <dbReference type="SAM" id="SignalP"/>
    </source>
</evidence>
<evidence type="ECO:0000256" key="3">
    <source>
        <dbReference type="ARBA" id="ARBA00022801"/>
    </source>
</evidence>
<evidence type="ECO:0000256" key="2">
    <source>
        <dbReference type="ARBA" id="ARBA00022670"/>
    </source>
</evidence>
<keyword evidence="6" id="KW-0121">Carboxypeptidase</keyword>
<protein>
    <submittedName>
        <fullName evidence="6">Cyanophycinase</fullName>
        <ecNumber evidence="6">3.4.15.6</ecNumber>
    </submittedName>
</protein>
<dbReference type="Proteomes" id="UP000315471">
    <property type="component" value="Unassembled WGS sequence"/>
</dbReference>
<dbReference type="EMBL" id="SJPY01000006">
    <property type="protein sequence ID" value="TWU38836.1"/>
    <property type="molecule type" value="Genomic_DNA"/>
</dbReference>
<dbReference type="EC" id="3.4.15.6" evidence="6"/>
<sequence length="547" mass="59887" precursor="true">MKSILIPLAFFLAMAVPCIAQVFDEKFEHWPQDLKINGRIVVAGNLEDAAVLTSLVSESDRQKKTAVVLAPSTDAMKTSFTELFAESEELEFPDVPKTIEEIESLLREYDVVVWHSAEPLGKKIASEIREANGAFHHFIDDGNLLVALGGVAEIVAQAYFESDDGSPPALEGLNLLPDCILETDFDGSADQARLLTILAAKKHSVGIGLDKHTALVLSGRKIRVAGTGKATFVLKGNDREPSRVRSITVANRRSRDPENALLDLTQWRRDAIDRTLPPFPAEQPREPSVKNGTLIIVGGGGSPRGLMDQFIRLAGGVKNAKLVYVPCSEQDDVGNQQGMVQSWKRAGVKDATFIHTKDRNQANSDDEFLEPLRDATGIYFGGGRQWNFADSYYGTAAHRLMKEVLDRGGVIAGSSAGASIQARYLARATPIGNSKIMAFGYERGGLGFLDGVAIDQHFTQRNRYQDMTALVERYPQLLGIGIDESTAILVQKSIAQVIGRGKVHFYDRNQPVTPGKPDFVALPAGSEYDLLKRQVVKDTTRRSPDDK</sequence>
<feature type="signal peptide" evidence="5">
    <location>
        <begin position="1"/>
        <end position="20"/>
    </location>
</feature>
<dbReference type="Gene3D" id="3.40.50.880">
    <property type="match status" value="2"/>
</dbReference>
<dbReference type="OrthoDB" id="9799980at2"/>
<dbReference type="SUPFAM" id="SSF52317">
    <property type="entry name" value="Class I glutamine amidotransferase-like"/>
    <property type="match status" value="1"/>
</dbReference>
<dbReference type="PANTHER" id="PTHR36175">
    <property type="entry name" value="CYANOPHYCINASE"/>
    <property type="match status" value="1"/>
</dbReference>
<keyword evidence="3 6" id="KW-0378">Hydrolase</keyword>
<dbReference type="AlphaFoldDB" id="A0A5C6DUU4"/>
<comment type="caution">
    <text evidence="6">The sequence shown here is derived from an EMBL/GenBank/DDBJ whole genome shotgun (WGS) entry which is preliminary data.</text>
</comment>
<dbReference type="PANTHER" id="PTHR36175:SF1">
    <property type="entry name" value="CYANOPHYCINASE"/>
    <property type="match status" value="1"/>
</dbReference>
<keyword evidence="2" id="KW-0645">Protease</keyword>
<evidence type="ECO:0000313" key="6">
    <source>
        <dbReference type="EMBL" id="TWU38836.1"/>
    </source>
</evidence>
<evidence type="ECO:0000256" key="1">
    <source>
        <dbReference type="ARBA" id="ARBA00006534"/>
    </source>
</evidence>
<dbReference type="RefSeq" id="WP_146601147.1">
    <property type="nucleotide sequence ID" value="NZ_SJPY01000006.1"/>
</dbReference>
<evidence type="ECO:0000313" key="7">
    <source>
        <dbReference type="Proteomes" id="UP000315471"/>
    </source>
</evidence>
<comment type="similarity">
    <text evidence="1">Belongs to the peptidase S51 family.</text>
</comment>
<keyword evidence="4" id="KW-0720">Serine protease</keyword>